<sequence length="155" mass="18137">MATQQLSYRVLSRRNPLFSSASILTNASFGLVSVKRVSQPWVLAVVSSLRSLWAGSEFWEQKSIALNSLEMSFWARVHWKQRSGGLSLWRRRRRCLEEKKVNKRRKRKYKGEAVAKGQGATVLVEGMLGFRFEGEEGGERRRERHDLKRKKSWRR</sequence>
<feature type="region of interest" description="Disordered" evidence="1">
    <location>
        <begin position="135"/>
        <end position="155"/>
    </location>
</feature>
<name>A0A1R3GS56_COCAP</name>
<feature type="compositionally biased region" description="Basic and acidic residues" evidence="1">
    <location>
        <begin position="135"/>
        <end position="146"/>
    </location>
</feature>
<gene>
    <name evidence="2" type="ORF">CCACVL1_23815</name>
</gene>
<dbReference type="EMBL" id="AWWV01013626">
    <property type="protein sequence ID" value="OMO60902.1"/>
    <property type="molecule type" value="Genomic_DNA"/>
</dbReference>
<dbReference type="Proteomes" id="UP000188268">
    <property type="component" value="Unassembled WGS sequence"/>
</dbReference>
<accession>A0A1R3GS56</accession>
<protein>
    <submittedName>
        <fullName evidence="2">Uncharacterized protein</fullName>
    </submittedName>
</protein>
<evidence type="ECO:0000313" key="2">
    <source>
        <dbReference type="EMBL" id="OMO60902.1"/>
    </source>
</evidence>
<proteinExistence type="predicted"/>
<keyword evidence="3" id="KW-1185">Reference proteome</keyword>
<comment type="caution">
    <text evidence="2">The sequence shown here is derived from an EMBL/GenBank/DDBJ whole genome shotgun (WGS) entry which is preliminary data.</text>
</comment>
<dbReference type="Gramene" id="OMO60902">
    <property type="protein sequence ID" value="OMO60902"/>
    <property type="gene ID" value="CCACVL1_23815"/>
</dbReference>
<organism evidence="2 3">
    <name type="scientific">Corchorus capsularis</name>
    <name type="common">Jute</name>
    <dbReference type="NCBI Taxonomy" id="210143"/>
    <lineage>
        <taxon>Eukaryota</taxon>
        <taxon>Viridiplantae</taxon>
        <taxon>Streptophyta</taxon>
        <taxon>Embryophyta</taxon>
        <taxon>Tracheophyta</taxon>
        <taxon>Spermatophyta</taxon>
        <taxon>Magnoliopsida</taxon>
        <taxon>eudicotyledons</taxon>
        <taxon>Gunneridae</taxon>
        <taxon>Pentapetalae</taxon>
        <taxon>rosids</taxon>
        <taxon>malvids</taxon>
        <taxon>Malvales</taxon>
        <taxon>Malvaceae</taxon>
        <taxon>Grewioideae</taxon>
        <taxon>Apeibeae</taxon>
        <taxon>Corchorus</taxon>
    </lineage>
</organism>
<evidence type="ECO:0000313" key="3">
    <source>
        <dbReference type="Proteomes" id="UP000188268"/>
    </source>
</evidence>
<reference evidence="2 3" key="1">
    <citation type="submission" date="2013-09" db="EMBL/GenBank/DDBJ databases">
        <title>Corchorus capsularis genome sequencing.</title>
        <authorList>
            <person name="Alam M."/>
            <person name="Haque M.S."/>
            <person name="Islam M.S."/>
            <person name="Emdad E.M."/>
            <person name="Islam M.M."/>
            <person name="Ahmed B."/>
            <person name="Halim A."/>
            <person name="Hossen Q.M.M."/>
            <person name="Hossain M.Z."/>
            <person name="Ahmed R."/>
            <person name="Khan M.M."/>
            <person name="Islam R."/>
            <person name="Rashid M.M."/>
            <person name="Khan S.A."/>
            <person name="Rahman M.S."/>
            <person name="Alam M."/>
        </authorList>
    </citation>
    <scope>NUCLEOTIDE SEQUENCE [LARGE SCALE GENOMIC DNA]</scope>
    <source>
        <strain evidence="3">cv. CVL-1</strain>
        <tissue evidence="2">Whole seedling</tissue>
    </source>
</reference>
<evidence type="ECO:0000256" key="1">
    <source>
        <dbReference type="SAM" id="MobiDB-lite"/>
    </source>
</evidence>
<dbReference type="AlphaFoldDB" id="A0A1R3GS56"/>